<evidence type="ECO:0000256" key="5">
    <source>
        <dbReference type="ARBA" id="ARBA00022946"/>
    </source>
</evidence>
<dbReference type="PRINTS" id="PR00368">
    <property type="entry name" value="FADPNR"/>
</dbReference>
<keyword evidence="9" id="KW-0472">Membrane</keyword>
<dbReference type="Proteomes" id="UP000239872">
    <property type="component" value="Unassembled WGS sequence"/>
</dbReference>
<keyword evidence="9" id="KW-1133">Transmembrane helix</keyword>
<dbReference type="InterPro" id="IPR054585">
    <property type="entry name" value="NDH2-like_C"/>
</dbReference>
<comment type="caution">
    <text evidence="12">The sequence shown here is derived from an EMBL/GenBank/DDBJ whole genome shotgun (WGS) entry which is preliminary data.</text>
</comment>
<dbReference type="InterPro" id="IPR023753">
    <property type="entry name" value="FAD/NAD-binding_dom"/>
</dbReference>
<dbReference type="Pfam" id="PF07992">
    <property type="entry name" value="Pyr_redox_2"/>
    <property type="match status" value="1"/>
</dbReference>
<dbReference type="EMBL" id="PPSL01000003">
    <property type="protein sequence ID" value="PQJ10826.1"/>
    <property type="molecule type" value="Genomic_DNA"/>
</dbReference>
<evidence type="ECO:0000313" key="12">
    <source>
        <dbReference type="EMBL" id="PQJ10826.1"/>
    </source>
</evidence>
<dbReference type="SUPFAM" id="SSF51905">
    <property type="entry name" value="FAD/NAD(P)-binding domain"/>
    <property type="match status" value="2"/>
</dbReference>
<dbReference type="AlphaFoldDB" id="A0A2S7SWC5"/>
<keyword evidence="13" id="KW-1185">Reference proteome</keyword>
<evidence type="ECO:0000256" key="9">
    <source>
        <dbReference type="SAM" id="Phobius"/>
    </source>
</evidence>
<dbReference type="InterPro" id="IPR036188">
    <property type="entry name" value="FAD/NAD-bd_sf"/>
</dbReference>
<dbReference type="Pfam" id="PF22366">
    <property type="entry name" value="NDH2_C"/>
    <property type="match status" value="1"/>
</dbReference>
<evidence type="ECO:0000256" key="6">
    <source>
        <dbReference type="ARBA" id="ARBA00023002"/>
    </source>
</evidence>
<dbReference type="Gene3D" id="3.50.50.100">
    <property type="match status" value="1"/>
</dbReference>
<evidence type="ECO:0000313" key="13">
    <source>
        <dbReference type="Proteomes" id="UP000239872"/>
    </source>
</evidence>
<feature type="domain" description="External alternative NADH-ubiquinone oxidoreductase-like C-terminal" evidence="11">
    <location>
        <begin position="346"/>
        <end position="400"/>
    </location>
</feature>
<keyword evidence="5" id="KW-0809">Transit peptide</keyword>
<dbReference type="GO" id="GO:0050136">
    <property type="term" value="F:NADH dehydrogenase (quinone) (non-electrogenic) activity"/>
    <property type="evidence" value="ECO:0007669"/>
    <property type="project" value="UniProtKB-EC"/>
</dbReference>
<evidence type="ECO:0000256" key="8">
    <source>
        <dbReference type="ARBA" id="ARBA00047599"/>
    </source>
</evidence>
<evidence type="ECO:0000259" key="11">
    <source>
        <dbReference type="Pfam" id="PF22366"/>
    </source>
</evidence>
<keyword evidence="3" id="KW-0285">Flavoprotein</keyword>
<dbReference type="OrthoDB" id="9781621at2"/>
<dbReference type="EC" id="1.6.5.9" evidence="2"/>
<keyword evidence="9" id="KW-0812">Transmembrane</keyword>
<accession>A0A2S7SWC5</accession>
<dbReference type="InterPro" id="IPR045024">
    <property type="entry name" value="NDH-2"/>
</dbReference>
<dbReference type="RefSeq" id="WP_105039553.1">
    <property type="nucleotide sequence ID" value="NZ_PPSL01000003.1"/>
</dbReference>
<keyword evidence="6" id="KW-0560">Oxidoreductase</keyword>
<evidence type="ECO:0000256" key="3">
    <source>
        <dbReference type="ARBA" id="ARBA00022630"/>
    </source>
</evidence>
<reference evidence="12 13" key="1">
    <citation type="submission" date="2018-01" db="EMBL/GenBank/DDBJ databases">
        <title>A novel member of the phylum Bacteroidetes isolated from glacier ice.</title>
        <authorList>
            <person name="Liu Q."/>
            <person name="Xin Y.-H."/>
        </authorList>
    </citation>
    <scope>NUCLEOTIDE SEQUENCE [LARGE SCALE GENOMIC DNA]</scope>
    <source>
        <strain evidence="12 13">RB1R16</strain>
    </source>
</reference>
<organism evidence="12 13">
    <name type="scientific">Flavipsychrobacter stenotrophus</name>
    <dbReference type="NCBI Taxonomy" id="2077091"/>
    <lineage>
        <taxon>Bacteria</taxon>
        <taxon>Pseudomonadati</taxon>
        <taxon>Bacteroidota</taxon>
        <taxon>Chitinophagia</taxon>
        <taxon>Chitinophagales</taxon>
        <taxon>Chitinophagaceae</taxon>
        <taxon>Flavipsychrobacter</taxon>
    </lineage>
</organism>
<comment type="similarity">
    <text evidence="1">Belongs to the NADH dehydrogenase family.</text>
</comment>
<evidence type="ECO:0000256" key="1">
    <source>
        <dbReference type="ARBA" id="ARBA00005272"/>
    </source>
</evidence>
<evidence type="ECO:0000256" key="2">
    <source>
        <dbReference type="ARBA" id="ARBA00012637"/>
    </source>
</evidence>
<name>A0A2S7SWC5_9BACT</name>
<evidence type="ECO:0000259" key="10">
    <source>
        <dbReference type="Pfam" id="PF07992"/>
    </source>
</evidence>
<feature type="transmembrane region" description="Helical" evidence="9">
    <location>
        <begin position="363"/>
        <end position="383"/>
    </location>
</feature>
<dbReference type="PANTHER" id="PTHR43706:SF47">
    <property type="entry name" value="EXTERNAL NADH-UBIQUINONE OXIDOREDUCTASE 1, MITOCHONDRIAL-RELATED"/>
    <property type="match status" value="1"/>
</dbReference>
<gene>
    <name evidence="12" type="ORF">CJD36_012715</name>
</gene>
<sequence>MTKTIVIIGAGFAGLQLARRLKNEGYNIIITDQYNFHQFQPLLYQVATARLEPSAISFPLRKVFQNRKDVHVRITKVNKIDTAEQKVITPDGIFTYDYLVIATGCTSNFFGNKEIEKHAFPMKSTSEAIALRNRILLNFEDALNATPDELEEIMNIVVVGGGATGVELAGSLAEMKKNVLPRDYHDMDFSKLTIYLLEGAGHTLQNMSEAAQTKSQQYLEKMGVKILLNTVVENYDGHVVTLKNGGTIKSANLIWTAGVKGNVPEGIPETAIVRGNRIKVDEMNRVEGLQNVFAIGDIAYMETKEWPKGHAQLANVANNQAKNLAGNFVRLLKNKPLLPFKYTNPGTMATVGKRKAVVDLPFMSFQGVLAWLTWMFLHLMLILSVKNKLMIFINWAISYFTNDTTLRLILLPTAKEVEQAEDHHIINAKDLPAIKVNTAA</sequence>
<dbReference type="PANTHER" id="PTHR43706">
    <property type="entry name" value="NADH DEHYDROGENASE"/>
    <property type="match status" value="1"/>
</dbReference>
<evidence type="ECO:0000256" key="4">
    <source>
        <dbReference type="ARBA" id="ARBA00022827"/>
    </source>
</evidence>
<protein>
    <recommendedName>
        <fullName evidence="2">NADH:ubiquinone reductase (non-electrogenic)</fullName>
        <ecNumber evidence="2">1.6.5.9</ecNumber>
    </recommendedName>
</protein>
<keyword evidence="7" id="KW-0520">NAD</keyword>
<keyword evidence="4" id="KW-0274">FAD</keyword>
<evidence type="ECO:0000256" key="7">
    <source>
        <dbReference type="ARBA" id="ARBA00023027"/>
    </source>
</evidence>
<feature type="domain" description="FAD/NAD(P)-binding" evidence="10">
    <location>
        <begin position="4"/>
        <end position="320"/>
    </location>
</feature>
<dbReference type="PRINTS" id="PR00411">
    <property type="entry name" value="PNDRDTASEI"/>
</dbReference>
<proteinExistence type="inferred from homology"/>
<comment type="catalytic activity">
    <reaction evidence="8">
        <text>a quinone + NADH + H(+) = a quinol + NAD(+)</text>
        <dbReference type="Rhea" id="RHEA:46160"/>
        <dbReference type="ChEBI" id="CHEBI:15378"/>
        <dbReference type="ChEBI" id="CHEBI:24646"/>
        <dbReference type="ChEBI" id="CHEBI:57540"/>
        <dbReference type="ChEBI" id="CHEBI:57945"/>
        <dbReference type="ChEBI" id="CHEBI:132124"/>
        <dbReference type="EC" id="1.6.5.9"/>
    </reaction>
</comment>